<dbReference type="PANTHER" id="PTHR23521:SF3">
    <property type="entry name" value="MFS TRANSPORTER"/>
    <property type="match status" value="1"/>
</dbReference>
<feature type="transmembrane region" description="Helical" evidence="5">
    <location>
        <begin position="290"/>
        <end position="312"/>
    </location>
</feature>
<feature type="transmembrane region" description="Helical" evidence="5">
    <location>
        <begin position="134"/>
        <end position="152"/>
    </location>
</feature>
<accession>A0A2R8ABQ5</accession>
<dbReference type="InterPro" id="IPR036259">
    <property type="entry name" value="MFS_trans_sf"/>
</dbReference>
<evidence type="ECO:0000256" key="3">
    <source>
        <dbReference type="ARBA" id="ARBA00022989"/>
    </source>
</evidence>
<reference evidence="7 8" key="1">
    <citation type="submission" date="2018-03" db="EMBL/GenBank/DDBJ databases">
        <authorList>
            <person name="Keele B.F."/>
        </authorList>
    </citation>
    <scope>NUCLEOTIDE SEQUENCE [LARGE SCALE GENOMIC DNA]</scope>
    <source>
        <strain evidence="7 8">CeCT 8812</strain>
    </source>
</reference>
<keyword evidence="3 5" id="KW-1133">Transmembrane helix</keyword>
<proteinExistence type="predicted"/>
<dbReference type="SUPFAM" id="SSF103473">
    <property type="entry name" value="MFS general substrate transporter"/>
    <property type="match status" value="1"/>
</dbReference>
<feature type="transmembrane region" description="Helical" evidence="5">
    <location>
        <begin position="324"/>
        <end position="343"/>
    </location>
</feature>
<evidence type="ECO:0000256" key="2">
    <source>
        <dbReference type="ARBA" id="ARBA00022692"/>
    </source>
</evidence>
<evidence type="ECO:0000313" key="8">
    <source>
        <dbReference type="Proteomes" id="UP000244932"/>
    </source>
</evidence>
<dbReference type="InterPro" id="IPR005828">
    <property type="entry name" value="MFS_sugar_transport-like"/>
</dbReference>
<dbReference type="InterPro" id="IPR047200">
    <property type="entry name" value="MFS_YcaD-like"/>
</dbReference>
<dbReference type="PROSITE" id="PS50850">
    <property type="entry name" value="MFS"/>
    <property type="match status" value="1"/>
</dbReference>
<feature type="transmembrane region" description="Helical" evidence="5">
    <location>
        <begin position="41"/>
        <end position="60"/>
    </location>
</feature>
<dbReference type="CDD" id="cd17477">
    <property type="entry name" value="MFS_YcaD_like"/>
    <property type="match status" value="1"/>
</dbReference>
<evidence type="ECO:0000256" key="5">
    <source>
        <dbReference type="SAM" id="Phobius"/>
    </source>
</evidence>
<dbReference type="Pfam" id="PF00083">
    <property type="entry name" value="Sugar_tr"/>
    <property type="match status" value="1"/>
</dbReference>
<dbReference type="GO" id="GO:0005886">
    <property type="term" value="C:plasma membrane"/>
    <property type="evidence" value="ECO:0007669"/>
    <property type="project" value="TreeGrafter"/>
</dbReference>
<evidence type="ECO:0000313" key="7">
    <source>
        <dbReference type="EMBL" id="SPF29647.1"/>
    </source>
</evidence>
<keyword evidence="8" id="KW-1185">Reference proteome</keyword>
<dbReference type="InterPro" id="IPR011701">
    <property type="entry name" value="MFS"/>
</dbReference>
<feature type="transmembrane region" description="Helical" evidence="5">
    <location>
        <begin position="263"/>
        <end position="284"/>
    </location>
</feature>
<dbReference type="PANTHER" id="PTHR23521">
    <property type="entry name" value="TRANSPORTER MFS SUPERFAMILY"/>
    <property type="match status" value="1"/>
</dbReference>
<dbReference type="EMBL" id="OMKW01000002">
    <property type="protein sequence ID" value="SPF29647.1"/>
    <property type="molecule type" value="Genomic_DNA"/>
</dbReference>
<dbReference type="RefSeq" id="WP_108782540.1">
    <property type="nucleotide sequence ID" value="NZ_OMKW01000002.1"/>
</dbReference>
<name>A0A2R8ABQ5_9RHOB</name>
<dbReference type="OrthoDB" id="9810614at2"/>
<feature type="transmembrane region" description="Helical" evidence="5">
    <location>
        <begin position="158"/>
        <end position="177"/>
    </location>
</feature>
<feature type="transmembrane region" description="Helical" evidence="5">
    <location>
        <begin position="95"/>
        <end position="114"/>
    </location>
</feature>
<dbReference type="AlphaFoldDB" id="A0A2R8ABQ5"/>
<feature type="transmembrane region" description="Helical" evidence="5">
    <location>
        <begin position="355"/>
        <end position="372"/>
    </location>
</feature>
<keyword evidence="4 5" id="KW-0472">Membrane</keyword>
<dbReference type="Proteomes" id="UP000244932">
    <property type="component" value="Unassembled WGS sequence"/>
</dbReference>
<gene>
    <name evidence="7" type="primary">ycaD_2</name>
    <name evidence="7" type="ORF">POI8812_01963</name>
</gene>
<sequence>MRILISLAALFLSVIFVQLSSGALGPLDALSGRALDFTNSQIGLLGSAHFAGFLIGCWWAPRLMGSVGHARGFAVFAALGCIGALGHTLTDNAEVWMILRMLSGACVAGCYTTVESWMQAKATNANRGRVLGGYRIIDIGASLAAQLLIGVLTPASYVSYNLLAIFCCLSLIPLALTTSTPPAITTPPRLHPIRALRLSPLGVMGVAVAGVTMAAFRMVSPIYGLEEGLSATEIGGFLALGLLGGAISQFPVGWLADRFDRRAVLAGLSVAALAVSSAITLGAFPGITGLYISILLFGLVAFPLFSVSAAHANDFASPDTVVELNAALMFWYAIGAIASPYLASLLLESFGSKALFIYIGTAHIGLIAFAGWRSMVRAAPTERTPYTYRPRTSFTLQRLFRRKGD</sequence>
<protein>
    <submittedName>
        <fullName evidence="7">Putative MFS-type transporter YcaD</fullName>
    </submittedName>
</protein>
<dbReference type="InterPro" id="IPR020846">
    <property type="entry name" value="MFS_dom"/>
</dbReference>
<dbReference type="GO" id="GO:0022857">
    <property type="term" value="F:transmembrane transporter activity"/>
    <property type="evidence" value="ECO:0007669"/>
    <property type="project" value="InterPro"/>
</dbReference>
<feature type="transmembrane region" description="Helical" evidence="5">
    <location>
        <begin position="198"/>
        <end position="216"/>
    </location>
</feature>
<evidence type="ECO:0000256" key="4">
    <source>
        <dbReference type="ARBA" id="ARBA00023136"/>
    </source>
</evidence>
<feature type="domain" description="Major facilitator superfamily (MFS) profile" evidence="6">
    <location>
        <begin position="198"/>
        <end position="405"/>
    </location>
</feature>
<dbReference type="Pfam" id="PF07690">
    <property type="entry name" value="MFS_1"/>
    <property type="match status" value="1"/>
</dbReference>
<dbReference type="Gene3D" id="1.20.1250.20">
    <property type="entry name" value="MFS general substrate transporter like domains"/>
    <property type="match status" value="2"/>
</dbReference>
<feature type="transmembrane region" description="Helical" evidence="5">
    <location>
        <begin position="72"/>
        <end position="89"/>
    </location>
</feature>
<evidence type="ECO:0000259" key="6">
    <source>
        <dbReference type="PROSITE" id="PS50850"/>
    </source>
</evidence>
<evidence type="ECO:0000256" key="1">
    <source>
        <dbReference type="ARBA" id="ARBA00004370"/>
    </source>
</evidence>
<organism evidence="7 8">
    <name type="scientific">Pontivivens insulae</name>
    <dbReference type="NCBI Taxonomy" id="1639689"/>
    <lineage>
        <taxon>Bacteria</taxon>
        <taxon>Pseudomonadati</taxon>
        <taxon>Pseudomonadota</taxon>
        <taxon>Alphaproteobacteria</taxon>
        <taxon>Rhodobacterales</taxon>
        <taxon>Paracoccaceae</taxon>
        <taxon>Pontivivens</taxon>
    </lineage>
</organism>
<feature type="transmembrane region" description="Helical" evidence="5">
    <location>
        <begin position="236"/>
        <end position="256"/>
    </location>
</feature>
<keyword evidence="2 5" id="KW-0812">Transmembrane</keyword>
<comment type="subcellular location">
    <subcellularLocation>
        <location evidence="1">Membrane</location>
    </subcellularLocation>
</comment>